<sequence length="201" mass="22207">MYFGSPSLNLMLLRSVRFSLRDTPIRLFCCEIGPTSLAPEANVNFGRFRLFRGKSVSSECIGLSDVTRRADMPPRLSCKPAAACMSHDVLTELLSTRRPSDLVTHLSDQTNAPTAQLKSYRERMASDGLVHVSARRGEKLSEMATVHSRGMEAWMIRAQSEKLLNLLTNQSIPSEIGLEASNIIASILFSPAFNAYLSEIA</sequence>
<evidence type="ECO:0000313" key="1">
    <source>
        <dbReference type="EMBL" id="VEL10001.1"/>
    </source>
</evidence>
<gene>
    <name evidence="1" type="ORF">PXEA_LOCUS3441</name>
</gene>
<accession>A0A3S5FC34</accession>
<dbReference type="EMBL" id="CAAALY010007788">
    <property type="protein sequence ID" value="VEL10001.1"/>
    <property type="molecule type" value="Genomic_DNA"/>
</dbReference>
<proteinExistence type="predicted"/>
<evidence type="ECO:0000313" key="2">
    <source>
        <dbReference type="Proteomes" id="UP000784294"/>
    </source>
</evidence>
<comment type="caution">
    <text evidence="1">The sequence shown here is derived from an EMBL/GenBank/DDBJ whole genome shotgun (WGS) entry which is preliminary data.</text>
</comment>
<name>A0A3S5FC34_9PLAT</name>
<dbReference type="Proteomes" id="UP000784294">
    <property type="component" value="Unassembled WGS sequence"/>
</dbReference>
<keyword evidence="2" id="KW-1185">Reference proteome</keyword>
<protein>
    <submittedName>
        <fullName evidence="1">Uncharacterized protein</fullName>
    </submittedName>
</protein>
<reference evidence="1" key="1">
    <citation type="submission" date="2018-11" db="EMBL/GenBank/DDBJ databases">
        <authorList>
            <consortium name="Pathogen Informatics"/>
        </authorList>
    </citation>
    <scope>NUCLEOTIDE SEQUENCE</scope>
</reference>
<dbReference type="AlphaFoldDB" id="A0A3S5FC34"/>
<organism evidence="1 2">
    <name type="scientific">Protopolystoma xenopodis</name>
    <dbReference type="NCBI Taxonomy" id="117903"/>
    <lineage>
        <taxon>Eukaryota</taxon>
        <taxon>Metazoa</taxon>
        <taxon>Spiralia</taxon>
        <taxon>Lophotrochozoa</taxon>
        <taxon>Platyhelminthes</taxon>
        <taxon>Monogenea</taxon>
        <taxon>Polyopisthocotylea</taxon>
        <taxon>Polystomatidea</taxon>
        <taxon>Polystomatidae</taxon>
        <taxon>Protopolystoma</taxon>
    </lineage>
</organism>